<organism evidence="2 3">
    <name type="scientific">Solemya velesiana gill symbiont</name>
    <dbReference type="NCBI Taxonomy" id="1918948"/>
    <lineage>
        <taxon>Bacteria</taxon>
        <taxon>Pseudomonadati</taxon>
        <taxon>Pseudomonadota</taxon>
        <taxon>Gammaproteobacteria</taxon>
        <taxon>sulfur-oxidizing symbionts</taxon>
    </lineage>
</organism>
<dbReference type="AlphaFoldDB" id="A0A1T2KVR6"/>
<reference evidence="2 3" key="1">
    <citation type="submission" date="2016-11" db="EMBL/GenBank/DDBJ databases">
        <title>Mixed transmission modes and dynamic genome evolution in an obligate animal-bacterial symbiosis.</title>
        <authorList>
            <person name="Russell S.L."/>
            <person name="Corbett-Detig R.B."/>
            <person name="Cavanaugh C.M."/>
        </authorList>
    </citation>
    <scope>NUCLEOTIDE SEQUENCE [LARGE SCALE GENOMIC DNA]</scope>
    <source>
        <strain evidence="2">Se-Cadez</strain>
    </source>
</reference>
<evidence type="ECO:0008006" key="4">
    <source>
        <dbReference type="Google" id="ProtNLM"/>
    </source>
</evidence>
<keyword evidence="3" id="KW-1185">Reference proteome</keyword>
<proteinExistence type="predicted"/>
<dbReference type="Gene3D" id="2.40.360.20">
    <property type="match status" value="1"/>
</dbReference>
<sequence>MSVKSHWLIVATSLLALTGCNTLPFGKSDSQPKLAPANLPEYIPGEYFVFNNERIYTVTGKERDMVTWKTNTGLTKTTPANFLIPDLKWFRKSRSSEGHTSVPYDTLWPLKTGNTADIPFQQTITKNDGSEPKVLIRNWRCVVEGTERVSVPAGTFDTYRTVCSRNSPNSGRFRASKTYYYAPKIGHYVLIEEQHKYKDSKRKELTGYGFDSNYLAGRDQKSLKRALQNTLNKNRDGAAHSWTSRNGLVTAMLVPVETYKTRAGQKCRKYRSISNAAGRIGTQRERQMCKDRRSGLWTIN</sequence>
<name>A0A1T2KVR6_9GAMM</name>
<feature type="chain" id="PRO_5012481866" description="Lipoprotein" evidence="1">
    <location>
        <begin position="17"/>
        <end position="300"/>
    </location>
</feature>
<feature type="signal peptide" evidence="1">
    <location>
        <begin position="1"/>
        <end position="16"/>
    </location>
</feature>
<comment type="caution">
    <text evidence="2">The sequence shown here is derived from an EMBL/GenBank/DDBJ whole genome shotgun (WGS) entry which is preliminary data.</text>
</comment>
<dbReference type="Proteomes" id="UP000190896">
    <property type="component" value="Unassembled WGS sequence"/>
</dbReference>
<dbReference type="OrthoDB" id="6170015at2"/>
<dbReference type="RefSeq" id="WP_078486547.1">
    <property type="nucleotide sequence ID" value="NZ_MPRJ01000025.1"/>
</dbReference>
<protein>
    <recommendedName>
        <fullName evidence="4">Lipoprotein</fullName>
    </recommendedName>
</protein>
<evidence type="ECO:0000256" key="1">
    <source>
        <dbReference type="SAM" id="SignalP"/>
    </source>
</evidence>
<gene>
    <name evidence="2" type="ORF">BOW51_05420</name>
</gene>
<accession>A0A1T2KVR6</accession>
<keyword evidence="1" id="KW-0732">Signal</keyword>
<evidence type="ECO:0000313" key="3">
    <source>
        <dbReference type="Proteomes" id="UP000190896"/>
    </source>
</evidence>
<evidence type="ECO:0000313" key="2">
    <source>
        <dbReference type="EMBL" id="OOZ36826.1"/>
    </source>
</evidence>
<dbReference type="EMBL" id="MPRJ01000025">
    <property type="protein sequence ID" value="OOZ36826.1"/>
    <property type="molecule type" value="Genomic_DNA"/>
</dbReference>
<dbReference type="PROSITE" id="PS51257">
    <property type="entry name" value="PROKAR_LIPOPROTEIN"/>
    <property type="match status" value="1"/>
</dbReference>